<feature type="repeat" description="WD" evidence="3">
    <location>
        <begin position="465"/>
        <end position="501"/>
    </location>
</feature>
<sequence length="513" mass="55879">MEQKFKSTTQPQLQHIEPLFTLHAGNTLNSTTNTNNHAVSSICFVRNADSHYADDDSDSDSDSEDDIKLRCSNLVLKPNDRQKEASQAATAAASLALHGALLASCHVNGDALLWDLSTRRIVCTFGNDDHSHRGRGPGLALRKLSDDNDDHSKFMYQTRGEGGTVSIHDVQSTTVKSILQLATHSRTFCTASPCTNNVNLIALPSIRDSWATIRDLRVDPTHTPVCMIHGAGLVSCRHDWSLGSVEEEERRHGMLTSLSMVDSSDDCSRPVLGCGMESGSVFFHDLGMIGKSLPQKEESTTKWFHMPQPPCCSVKISRDPVLALDIVPSEQRKTIGENKYQNVTSVVAVAGCAGDALDLCDLPEKERGTVSIIKASIKDVTCANSSTTKDDISYEKTPNNNITTTMKASIRNKVSTCEIGQESAGGKPGVSTARFRPDGRMFAIGGWDKRLRIYGRAQGNLLAILKGHEDSVNAVDWAEDSNVSGVLATGSGDGRILLWRVFPHSKKNVFLER</sequence>
<accession>A0A7S4RSW1</accession>
<evidence type="ECO:0000256" key="3">
    <source>
        <dbReference type="PROSITE-ProRule" id="PRU00221"/>
    </source>
</evidence>
<keyword evidence="1 3" id="KW-0853">WD repeat</keyword>
<reference evidence="4" key="1">
    <citation type="submission" date="2021-01" db="EMBL/GenBank/DDBJ databases">
        <authorList>
            <person name="Corre E."/>
            <person name="Pelletier E."/>
            <person name="Niang G."/>
            <person name="Scheremetjew M."/>
            <person name="Finn R."/>
            <person name="Kale V."/>
            <person name="Holt S."/>
            <person name="Cochrane G."/>
            <person name="Meng A."/>
            <person name="Brown T."/>
            <person name="Cohen L."/>
        </authorList>
    </citation>
    <scope>NUCLEOTIDE SEQUENCE</scope>
    <source>
        <strain evidence="4">GSO104</strain>
    </source>
</reference>
<keyword evidence="2" id="KW-0677">Repeat</keyword>
<dbReference type="PROSITE" id="PS50082">
    <property type="entry name" value="WD_REPEATS_2"/>
    <property type="match status" value="1"/>
</dbReference>
<dbReference type="PROSITE" id="PS50294">
    <property type="entry name" value="WD_REPEATS_REGION"/>
    <property type="match status" value="1"/>
</dbReference>
<dbReference type="InterPro" id="IPR001680">
    <property type="entry name" value="WD40_rpt"/>
</dbReference>
<dbReference type="EMBL" id="HBNS01030278">
    <property type="protein sequence ID" value="CAE4624105.1"/>
    <property type="molecule type" value="Transcribed_RNA"/>
</dbReference>
<dbReference type="AlphaFoldDB" id="A0A7S4RSW1"/>
<dbReference type="SUPFAM" id="SSF50978">
    <property type="entry name" value="WD40 repeat-like"/>
    <property type="match status" value="1"/>
</dbReference>
<name>A0A7S4RSW1_9STRA</name>
<organism evidence="4">
    <name type="scientific">Ditylum brightwellii</name>
    <dbReference type="NCBI Taxonomy" id="49249"/>
    <lineage>
        <taxon>Eukaryota</taxon>
        <taxon>Sar</taxon>
        <taxon>Stramenopiles</taxon>
        <taxon>Ochrophyta</taxon>
        <taxon>Bacillariophyta</taxon>
        <taxon>Mediophyceae</taxon>
        <taxon>Lithodesmiophycidae</taxon>
        <taxon>Lithodesmiales</taxon>
        <taxon>Lithodesmiaceae</taxon>
        <taxon>Ditylum</taxon>
    </lineage>
</organism>
<proteinExistence type="predicted"/>
<dbReference type="Pfam" id="PF00400">
    <property type="entry name" value="WD40"/>
    <property type="match status" value="2"/>
</dbReference>
<protein>
    <recommendedName>
        <fullName evidence="5">Anaphase-promoting complex subunit 4 WD40 domain-containing protein</fullName>
    </recommendedName>
</protein>
<evidence type="ECO:0008006" key="5">
    <source>
        <dbReference type="Google" id="ProtNLM"/>
    </source>
</evidence>
<dbReference type="InterPro" id="IPR015943">
    <property type="entry name" value="WD40/YVTN_repeat-like_dom_sf"/>
</dbReference>
<dbReference type="Gene3D" id="2.130.10.10">
    <property type="entry name" value="YVTN repeat-like/Quinoprotein amine dehydrogenase"/>
    <property type="match status" value="2"/>
</dbReference>
<evidence type="ECO:0000313" key="4">
    <source>
        <dbReference type="EMBL" id="CAE4624105.1"/>
    </source>
</evidence>
<dbReference type="PANTHER" id="PTHR19854:SF1">
    <property type="entry name" value="GUANINE NUCLEOTIDE-BINDING PROTEIN SUBUNIT BETA-LIKE PROTEIN 1"/>
    <property type="match status" value="1"/>
</dbReference>
<gene>
    <name evidence="4" type="ORF">DBRI00130_LOCUS23781</name>
</gene>
<evidence type="ECO:0000256" key="1">
    <source>
        <dbReference type="ARBA" id="ARBA00022574"/>
    </source>
</evidence>
<dbReference type="InterPro" id="IPR036322">
    <property type="entry name" value="WD40_repeat_dom_sf"/>
</dbReference>
<evidence type="ECO:0000256" key="2">
    <source>
        <dbReference type="ARBA" id="ARBA00022737"/>
    </source>
</evidence>
<dbReference type="PANTHER" id="PTHR19854">
    <property type="entry name" value="TRANSDUCIN BETA-LIKE 3"/>
    <property type="match status" value="1"/>
</dbReference>
<dbReference type="SMART" id="SM00320">
    <property type="entry name" value="WD40"/>
    <property type="match status" value="3"/>
</dbReference>